<dbReference type="EMBL" id="KB743561">
    <property type="protein sequence ID" value="EOA98063.1"/>
    <property type="molecule type" value="Genomic_DNA"/>
</dbReference>
<evidence type="ECO:0000256" key="1">
    <source>
        <dbReference type="SAM" id="MobiDB-lite"/>
    </source>
</evidence>
<proteinExistence type="predicted"/>
<accession>R0KXN7</accession>
<reference evidence="3" key="1">
    <citation type="journal article" date="2013" name="Nat. Genet.">
        <title>The duck genome and transcriptome provide insight into an avian influenza virus reservoir species.</title>
        <authorList>
            <person name="Huang Y."/>
            <person name="Li Y."/>
            <person name="Burt D.W."/>
            <person name="Chen H."/>
            <person name="Zhang Y."/>
            <person name="Qian W."/>
            <person name="Kim H."/>
            <person name="Gan S."/>
            <person name="Zhao Y."/>
            <person name="Li J."/>
            <person name="Yi K."/>
            <person name="Feng H."/>
            <person name="Zhu P."/>
            <person name="Li B."/>
            <person name="Liu Q."/>
            <person name="Fairley S."/>
            <person name="Magor K.E."/>
            <person name="Du Z."/>
            <person name="Hu X."/>
            <person name="Goodman L."/>
            <person name="Tafer H."/>
            <person name="Vignal A."/>
            <person name="Lee T."/>
            <person name="Kim K.W."/>
            <person name="Sheng Z."/>
            <person name="An Y."/>
            <person name="Searle S."/>
            <person name="Herrero J."/>
            <person name="Groenen M.A."/>
            <person name="Crooijmans R.P."/>
            <person name="Faraut T."/>
            <person name="Cai Q."/>
            <person name="Webster R.G."/>
            <person name="Aldridge J.R."/>
            <person name="Warren W.C."/>
            <person name="Bartschat S."/>
            <person name="Kehr S."/>
            <person name="Marz M."/>
            <person name="Stadler P.F."/>
            <person name="Smith J."/>
            <person name="Kraus R.H."/>
            <person name="Zhao Y."/>
            <person name="Ren L."/>
            <person name="Fei J."/>
            <person name="Morisson M."/>
            <person name="Kaiser P."/>
            <person name="Griffin D.K."/>
            <person name="Rao M."/>
            <person name="Pitel F."/>
            <person name="Wang J."/>
            <person name="Li N."/>
        </authorList>
    </citation>
    <scope>NUCLEOTIDE SEQUENCE [LARGE SCALE GENOMIC DNA]</scope>
</reference>
<organism evidence="2 3">
    <name type="scientific">Anas platyrhynchos</name>
    <name type="common">Mallard</name>
    <name type="synonym">Anas boschas</name>
    <dbReference type="NCBI Taxonomy" id="8839"/>
    <lineage>
        <taxon>Eukaryota</taxon>
        <taxon>Metazoa</taxon>
        <taxon>Chordata</taxon>
        <taxon>Craniata</taxon>
        <taxon>Vertebrata</taxon>
        <taxon>Euteleostomi</taxon>
        <taxon>Archelosauria</taxon>
        <taxon>Archosauria</taxon>
        <taxon>Dinosauria</taxon>
        <taxon>Saurischia</taxon>
        <taxon>Theropoda</taxon>
        <taxon>Coelurosauria</taxon>
        <taxon>Aves</taxon>
        <taxon>Neognathae</taxon>
        <taxon>Galloanserae</taxon>
        <taxon>Anseriformes</taxon>
        <taxon>Anatidae</taxon>
        <taxon>Anatinae</taxon>
        <taxon>Anas</taxon>
    </lineage>
</organism>
<feature type="compositionally biased region" description="Basic and acidic residues" evidence="1">
    <location>
        <begin position="73"/>
        <end position="82"/>
    </location>
</feature>
<protein>
    <submittedName>
        <fullName evidence="2">Uncharacterized protein</fullName>
    </submittedName>
</protein>
<sequence>MVLYEVFYSREEQRVGLPITWEQHRLDHDREIPTVFYGQSHCVGGTGAKPDGHIPTSKGNASLVWGIVPCTRGNEDAERSCGQEDVSEPALPRRPIQDKSALSKKPIDSQSISPSAGLPQPAFPKEKEDDA</sequence>
<evidence type="ECO:0000313" key="2">
    <source>
        <dbReference type="EMBL" id="EOA98063.1"/>
    </source>
</evidence>
<name>R0KXN7_ANAPL</name>
<dbReference type="AlphaFoldDB" id="R0KXN7"/>
<dbReference type="Proteomes" id="UP000296049">
    <property type="component" value="Unassembled WGS sequence"/>
</dbReference>
<gene>
    <name evidence="2" type="ORF">Anapl_09923</name>
</gene>
<keyword evidence="3" id="KW-1185">Reference proteome</keyword>
<feature type="region of interest" description="Disordered" evidence="1">
    <location>
        <begin position="73"/>
        <end position="131"/>
    </location>
</feature>
<evidence type="ECO:0000313" key="3">
    <source>
        <dbReference type="Proteomes" id="UP000296049"/>
    </source>
</evidence>